<reference evidence="3" key="1">
    <citation type="submission" date="2015-07" db="EMBL/GenBank/DDBJ databases">
        <title>Annotation of Plasmodium falciparum RAJ116.</title>
        <authorList>
            <consortium name="The Broad Institute Genome Sequencing Platform"/>
            <person name="Volkman S.K."/>
            <person name="Neafsey D.E."/>
            <person name="Dash A.P."/>
            <person name="Chitnis C.E."/>
            <person name="Hartl D.L."/>
            <person name="Young S.K."/>
            <person name="Zeng Q."/>
            <person name="Koehrsen M."/>
            <person name="Alvarado L."/>
            <person name="Berlin A."/>
            <person name="Borenstein D."/>
            <person name="Chapman S.B."/>
            <person name="Chen Z."/>
            <person name="Engels R."/>
            <person name="Freedman E."/>
            <person name="Gellesch M."/>
            <person name="Goldberg J."/>
            <person name="Griggs A."/>
            <person name="Gujja S."/>
            <person name="Heilman E.R."/>
            <person name="Heiman D.I."/>
            <person name="Howarth C."/>
            <person name="Jen D."/>
            <person name="Larson L."/>
            <person name="Mehta T."/>
            <person name="Neiman D."/>
            <person name="Park D."/>
            <person name="Pearson M."/>
            <person name="Roberts A."/>
            <person name="Saif S."/>
            <person name="Shea T."/>
            <person name="Shenoy N."/>
            <person name="Sisk P."/>
            <person name="Stolte C."/>
            <person name="Sykes S."/>
            <person name="Walk T."/>
            <person name="White J."/>
            <person name="Yandava C."/>
            <person name="Haas B."/>
            <person name="Henn M.R."/>
            <person name="Nusbaum C."/>
            <person name="Birren B."/>
        </authorList>
    </citation>
    <scope>NUCLEOTIDE SEQUENCE [LARGE SCALE GENOMIC DNA]</scope>
    <source>
        <strain evidence="3">RAJ116</strain>
    </source>
</reference>
<dbReference type="Proteomes" id="UP000054566">
    <property type="component" value="Unassembled WGS sequence"/>
</dbReference>
<gene>
    <name evidence="2" type="ORF">PFLG_02038</name>
</gene>
<feature type="region of interest" description="Disordered" evidence="1">
    <location>
        <begin position="155"/>
        <end position="174"/>
    </location>
</feature>
<reference evidence="3" key="2">
    <citation type="submission" date="2015-07" db="EMBL/GenBank/DDBJ databases">
        <title>The genome sequence of Plasmodium falciparum RAJ116.</title>
        <authorList>
            <consortium name="The Broad Institute Genome Sequencing Platform"/>
            <person name="Volkman S.K."/>
            <person name="Neafsey D.E."/>
            <person name="Dash A.P."/>
            <person name="Chitnis C.E."/>
            <person name="Hartl D.L."/>
            <person name="Young S.K."/>
            <person name="Kodira C.D."/>
            <person name="Zeng Q."/>
            <person name="Koehrsen M."/>
            <person name="Godfrey P."/>
            <person name="Alvarado L."/>
            <person name="Berlin A."/>
            <person name="Borenstein D."/>
            <person name="Chen Z."/>
            <person name="Engels R."/>
            <person name="Freedman E."/>
            <person name="Gellesch M."/>
            <person name="Goldberg J."/>
            <person name="Griggs A."/>
            <person name="Gujja S."/>
            <person name="Heiman D."/>
            <person name="Hepburn T."/>
            <person name="Howarth C."/>
            <person name="Jen D."/>
            <person name="Larson L."/>
            <person name="Lewis B."/>
            <person name="Mehta T."/>
            <person name="Park D."/>
            <person name="Pearson M."/>
            <person name="Roberts A."/>
            <person name="Saif S."/>
            <person name="Shea T."/>
            <person name="Shenoy N."/>
            <person name="Sisk P."/>
            <person name="Stolte C."/>
            <person name="Sykes S."/>
            <person name="Walk T."/>
            <person name="White J."/>
            <person name="Yandava C."/>
            <person name="Wirth D.F."/>
            <person name="Nusbaum C."/>
            <person name="Birren B."/>
        </authorList>
    </citation>
    <scope>NUCLEOTIDE SEQUENCE [LARGE SCALE GENOMIC DNA]</scope>
    <source>
        <strain evidence="3">RAJ116</strain>
    </source>
</reference>
<protein>
    <submittedName>
        <fullName evidence="2">Uncharacterized protein</fullName>
    </submittedName>
</protein>
<organism evidence="2 3">
    <name type="scientific">Plasmodium falciparum RAJ116</name>
    <dbReference type="NCBI Taxonomy" id="580058"/>
    <lineage>
        <taxon>Eukaryota</taxon>
        <taxon>Sar</taxon>
        <taxon>Alveolata</taxon>
        <taxon>Apicomplexa</taxon>
        <taxon>Aconoidasida</taxon>
        <taxon>Haemosporida</taxon>
        <taxon>Plasmodiidae</taxon>
        <taxon>Plasmodium</taxon>
        <taxon>Plasmodium (Laverania)</taxon>
    </lineage>
</organism>
<evidence type="ECO:0000313" key="2">
    <source>
        <dbReference type="EMBL" id="KNC37329.1"/>
    </source>
</evidence>
<sequence length="366" mass="44038">MKEKYVLIKKILNKNNDIISNDTTVSCCDNILCTSSCSSLDEKCDEEEINKYDDFLKGKKKKWDIRTHGSLYKKWSCNKNDDKDMWIHRMNFHKHPNHIVKKKKHDYNKEHKSAYCKNGDDVNDEEYLKRMTKNIENYIRKMKDMIYYKRQIKKTKKRKEKKRKEKKIKEKKRKKKIKRSVNIKSICNDNNIKEINNINDYNIHHYKKDIQKLYEHLNYEQNNLSTSLLENHYINKNETDHNLFWTCCSEENLEKPREMVFQKNCDLKKKSNEIFISHTQNTFPYNNNLSCICCARIYLIDKIIKVTSNKIKPLCICCFDILLNLIGINTIICISCFKCYFPFEFVNKCVICNSFDMINLKKEDKL</sequence>
<evidence type="ECO:0000256" key="1">
    <source>
        <dbReference type="SAM" id="MobiDB-lite"/>
    </source>
</evidence>
<dbReference type="EMBL" id="GG664473">
    <property type="protein sequence ID" value="KNC37329.1"/>
    <property type="molecule type" value="Genomic_DNA"/>
</dbReference>
<name>A0A0L0D0Y2_PLAFA</name>
<accession>A0A0L0D0Y2</accession>
<proteinExistence type="predicted"/>
<dbReference type="AlphaFoldDB" id="A0A0L0D0Y2"/>
<dbReference type="OrthoDB" id="372734at2759"/>
<evidence type="ECO:0000313" key="3">
    <source>
        <dbReference type="Proteomes" id="UP000054566"/>
    </source>
</evidence>